<dbReference type="EMBL" id="CADCXU010034479">
    <property type="protein sequence ID" value="CAB0019731.1"/>
    <property type="molecule type" value="Genomic_DNA"/>
</dbReference>
<accession>A0A6H5HN86</accession>
<evidence type="ECO:0000313" key="1">
    <source>
        <dbReference type="EMBL" id="CAB0019731.1"/>
    </source>
</evidence>
<keyword evidence="2" id="KW-1185">Reference proteome</keyword>
<sequence length="64" mass="6990">SSKSCPAPETRFCSMRNQLTVVAFVYNMKSPPGHEKTHRMASQPGIGRQHVNTAPLLQGTHTLG</sequence>
<dbReference type="AlphaFoldDB" id="A0A6H5HN86"/>
<feature type="non-terminal residue" evidence="1">
    <location>
        <position position="64"/>
    </location>
</feature>
<protein>
    <submittedName>
        <fullName evidence="1">Uncharacterized protein</fullName>
    </submittedName>
</protein>
<reference evidence="1 2" key="1">
    <citation type="submission" date="2020-02" db="EMBL/GenBank/DDBJ databases">
        <authorList>
            <person name="Ferguson B K."/>
        </authorList>
    </citation>
    <scope>NUCLEOTIDE SEQUENCE [LARGE SCALE GENOMIC DNA]</scope>
</reference>
<name>A0A6H5HN86_9HEMI</name>
<gene>
    <name evidence="1" type="ORF">NTEN_LOCUS23413</name>
</gene>
<organism evidence="1 2">
    <name type="scientific">Nesidiocoris tenuis</name>
    <dbReference type="NCBI Taxonomy" id="355587"/>
    <lineage>
        <taxon>Eukaryota</taxon>
        <taxon>Metazoa</taxon>
        <taxon>Ecdysozoa</taxon>
        <taxon>Arthropoda</taxon>
        <taxon>Hexapoda</taxon>
        <taxon>Insecta</taxon>
        <taxon>Pterygota</taxon>
        <taxon>Neoptera</taxon>
        <taxon>Paraneoptera</taxon>
        <taxon>Hemiptera</taxon>
        <taxon>Heteroptera</taxon>
        <taxon>Panheteroptera</taxon>
        <taxon>Cimicomorpha</taxon>
        <taxon>Miridae</taxon>
        <taxon>Dicyphina</taxon>
        <taxon>Nesidiocoris</taxon>
    </lineage>
</organism>
<feature type="non-terminal residue" evidence="1">
    <location>
        <position position="1"/>
    </location>
</feature>
<dbReference type="Proteomes" id="UP000479000">
    <property type="component" value="Unassembled WGS sequence"/>
</dbReference>
<proteinExistence type="predicted"/>
<evidence type="ECO:0000313" key="2">
    <source>
        <dbReference type="Proteomes" id="UP000479000"/>
    </source>
</evidence>